<evidence type="ECO:0000259" key="8">
    <source>
        <dbReference type="Pfam" id="PF21982"/>
    </source>
</evidence>
<evidence type="ECO:0000256" key="2">
    <source>
        <dbReference type="ARBA" id="ARBA00009695"/>
    </source>
</evidence>
<dbReference type="PANTHER" id="PTHR33602">
    <property type="entry name" value="REGULATORY PROTEIN RECX FAMILY PROTEIN"/>
    <property type="match status" value="1"/>
</dbReference>
<sequence length="147" mass="17047">MLGKQSLDTPAAIRRSAMDLLARREHSYAELVRKLRQRGAATEMAEVELDRLQEQGLLSDERFCEAYVYSRSQRGYGPVRLREELRQRGVAERLIDEVLRDGAWDWAALAQMAFAKRFPEGPASDLKERARQQRFMQYRGFGGYFSN</sequence>
<evidence type="ECO:0000313" key="10">
    <source>
        <dbReference type="EMBL" id="SFL71560.1"/>
    </source>
</evidence>
<comment type="function">
    <text evidence="5">Modulates RecA activity.</text>
</comment>
<dbReference type="EMBL" id="FOGN01000001">
    <property type="protein sequence ID" value="SER50813.1"/>
    <property type="molecule type" value="Genomic_DNA"/>
</dbReference>
<dbReference type="InterPro" id="IPR053926">
    <property type="entry name" value="RecX_HTH_1st"/>
</dbReference>
<accession>A0A1H9PTA8</accession>
<dbReference type="Proteomes" id="UP000186599">
    <property type="component" value="Unassembled WGS sequence"/>
</dbReference>
<dbReference type="InterPro" id="IPR036388">
    <property type="entry name" value="WH-like_DNA-bd_sf"/>
</dbReference>
<dbReference type="EMBL" id="FOUA01000001">
    <property type="protein sequence ID" value="SFL71560.1"/>
    <property type="molecule type" value="Genomic_DNA"/>
</dbReference>
<dbReference type="PANTHER" id="PTHR33602:SF1">
    <property type="entry name" value="REGULATORY PROTEIN RECX FAMILY PROTEIN"/>
    <property type="match status" value="1"/>
</dbReference>
<evidence type="ECO:0000313" key="12">
    <source>
        <dbReference type="Proteomes" id="UP000186904"/>
    </source>
</evidence>
<evidence type="ECO:0000313" key="9">
    <source>
        <dbReference type="EMBL" id="SER50813.1"/>
    </source>
</evidence>
<dbReference type="Proteomes" id="UP000186904">
    <property type="component" value="Unassembled WGS sequence"/>
</dbReference>
<dbReference type="GO" id="GO:0005737">
    <property type="term" value="C:cytoplasm"/>
    <property type="evidence" value="ECO:0007669"/>
    <property type="project" value="UniProtKB-SubCell"/>
</dbReference>
<dbReference type="Pfam" id="PF21981">
    <property type="entry name" value="RecX_HTH3"/>
    <property type="match status" value="1"/>
</dbReference>
<dbReference type="InterPro" id="IPR053924">
    <property type="entry name" value="RecX_HTH_2nd"/>
</dbReference>
<proteinExistence type="inferred from homology"/>
<evidence type="ECO:0000259" key="6">
    <source>
        <dbReference type="Pfam" id="PF02631"/>
    </source>
</evidence>
<comment type="similarity">
    <text evidence="2 5">Belongs to the RecX family.</text>
</comment>
<evidence type="ECO:0000256" key="5">
    <source>
        <dbReference type="HAMAP-Rule" id="MF_01114"/>
    </source>
</evidence>
<dbReference type="STRING" id="653930.SAMN05216589_0760"/>
<feature type="domain" description="RecX second three-helical" evidence="6">
    <location>
        <begin position="59"/>
        <end position="99"/>
    </location>
</feature>
<protein>
    <recommendedName>
        <fullName evidence="3 5">Regulatory protein RecX</fullName>
    </recommendedName>
</protein>
<dbReference type="HAMAP" id="MF_01114">
    <property type="entry name" value="RecX"/>
    <property type="match status" value="1"/>
</dbReference>
<dbReference type="InterPro" id="IPR003783">
    <property type="entry name" value="Regulatory_RecX"/>
</dbReference>
<name>A0A1H9PTA8_9GAMM</name>
<evidence type="ECO:0000313" key="11">
    <source>
        <dbReference type="Proteomes" id="UP000186599"/>
    </source>
</evidence>
<feature type="domain" description="RecX third three-helical" evidence="7">
    <location>
        <begin position="108"/>
        <end position="142"/>
    </location>
</feature>
<evidence type="ECO:0000256" key="1">
    <source>
        <dbReference type="ARBA" id="ARBA00004496"/>
    </source>
</evidence>
<dbReference type="AlphaFoldDB" id="A0A1H9PTA8"/>
<dbReference type="InterPro" id="IPR053925">
    <property type="entry name" value="RecX_HTH_3rd"/>
</dbReference>
<feature type="domain" description="RecX first three-helical" evidence="8">
    <location>
        <begin position="15"/>
        <end position="52"/>
    </location>
</feature>
<keyword evidence="11" id="KW-1185">Reference proteome</keyword>
<evidence type="ECO:0000256" key="3">
    <source>
        <dbReference type="ARBA" id="ARBA00018111"/>
    </source>
</evidence>
<dbReference type="Pfam" id="PF21982">
    <property type="entry name" value="RecX_HTH1"/>
    <property type="match status" value="1"/>
</dbReference>
<dbReference type="Gene3D" id="1.10.10.10">
    <property type="entry name" value="Winged helix-like DNA-binding domain superfamily/Winged helix DNA-binding domain"/>
    <property type="match status" value="3"/>
</dbReference>
<evidence type="ECO:0000256" key="4">
    <source>
        <dbReference type="ARBA" id="ARBA00022490"/>
    </source>
</evidence>
<dbReference type="GO" id="GO:0006282">
    <property type="term" value="P:regulation of DNA repair"/>
    <property type="evidence" value="ECO:0007669"/>
    <property type="project" value="UniProtKB-UniRule"/>
</dbReference>
<evidence type="ECO:0000259" key="7">
    <source>
        <dbReference type="Pfam" id="PF21981"/>
    </source>
</evidence>
<keyword evidence="4 5" id="KW-0963">Cytoplasm</keyword>
<reference evidence="11 12" key="1">
    <citation type="submission" date="2016-10" db="EMBL/GenBank/DDBJ databases">
        <authorList>
            <person name="de Groot N.N."/>
        </authorList>
    </citation>
    <scope>NUCLEOTIDE SEQUENCE [LARGE SCALE GENOMIC DNA]</scope>
    <source>
        <strain evidence="10 11">CGMCC 1.9095</strain>
        <strain evidence="9 12">DSM 22558</strain>
    </source>
</reference>
<dbReference type="Pfam" id="PF02631">
    <property type="entry name" value="RecX_HTH2"/>
    <property type="match status" value="1"/>
</dbReference>
<comment type="subcellular location">
    <subcellularLocation>
        <location evidence="1 5">Cytoplasm</location>
    </subcellularLocation>
</comment>
<organism evidence="9 12">
    <name type="scientific">Halopseudomonas bauzanensis</name>
    <dbReference type="NCBI Taxonomy" id="653930"/>
    <lineage>
        <taxon>Bacteria</taxon>
        <taxon>Pseudomonadati</taxon>
        <taxon>Pseudomonadota</taxon>
        <taxon>Gammaproteobacteria</taxon>
        <taxon>Pseudomonadales</taxon>
        <taxon>Pseudomonadaceae</taxon>
        <taxon>Halopseudomonas</taxon>
    </lineage>
</organism>
<gene>
    <name evidence="5" type="primary">recX</name>
    <name evidence="10" type="ORF">SAMN04487855_0865</name>
    <name evidence="9" type="ORF">SAMN05216589_0760</name>
</gene>